<accession>A0A2A3EHX4</accession>
<dbReference type="EMBL" id="KZ288239">
    <property type="protein sequence ID" value="PBC31320.1"/>
    <property type="molecule type" value="Genomic_DNA"/>
</dbReference>
<name>A0A2A3EHX4_APICC</name>
<dbReference type="Proteomes" id="UP000242457">
    <property type="component" value="Unassembled WGS sequence"/>
</dbReference>
<protein>
    <submittedName>
        <fullName evidence="1">Uncharacterized protein</fullName>
    </submittedName>
</protein>
<reference evidence="1 2" key="1">
    <citation type="submission" date="2014-07" db="EMBL/GenBank/DDBJ databases">
        <title>Genomic and transcriptomic analysis on Apis cerana provide comprehensive insights into honey bee biology.</title>
        <authorList>
            <person name="Diao Q."/>
            <person name="Sun L."/>
            <person name="Zheng H."/>
            <person name="Zheng H."/>
            <person name="Xu S."/>
            <person name="Wang S."/>
            <person name="Zeng Z."/>
            <person name="Hu F."/>
            <person name="Su S."/>
            <person name="Wu J."/>
        </authorList>
    </citation>
    <scope>NUCLEOTIDE SEQUENCE [LARGE SCALE GENOMIC DNA]</scope>
    <source>
        <tissue evidence="1">Pupae without intestine</tissue>
    </source>
</reference>
<organism evidence="1 2">
    <name type="scientific">Apis cerana cerana</name>
    <name type="common">Oriental honeybee</name>
    <dbReference type="NCBI Taxonomy" id="94128"/>
    <lineage>
        <taxon>Eukaryota</taxon>
        <taxon>Metazoa</taxon>
        <taxon>Ecdysozoa</taxon>
        <taxon>Arthropoda</taxon>
        <taxon>Hexapoda</taxon>
        <taxon>Insecta</taxon>
        <taxon>Pterygota</taxon>
        <taxon>Neoptera</taxon>
        <taxon>Endopterygota</taxon>
        <taxon>Hymenoptera</taxon>
        <taxon>Apocrita</taxon>
        <taxon>Aculeata</taxon>
        <taxon>Apoidea</taxon>
        <taxon>Anthophila</taxon>
        <taxon>Apidae</taxon>
        <taxon>Apis</taxon>
    </lineage>
</organism>
<dbReference type="AlphaFoldDB" id="A0A2A3EHX4"/>
<keyword evidence="2" id="KW-1185">Reference proteome</keyword>
<evidence type="ECO:0000313" key="2">
    <source>
        <dbReference type="Proteomes" id="UP000242457"/>
    </source>
</evidence>
<gene>
    <name evidence="1" type="ORF">APICC_02468</name>
</gene>
<proteinExistence type="predicted"/>
<sequence length="69" mass="7832">MSSRIVSKNDRGSKNWFVKVCEGNNEKTGTTGCFTRLWGLDPKGITYDLMQTQICYCMAFKKLFLVVDG</sequence>
<evidence type="ECO:0000313" key="1">
    <source>
        <dbReference type="EMBL" id="PBC31320.1"/>
    </source>
</evidence>